<dbReference type="Pfam" id="PF11181">
    <property type="entry name" value="YflT"/>
    <property type="match status" value="1"/>
</dbReference>
<dbReference type="AlphaFoldDB" id="A0A6J6P660"/>
<keyword evidence="1" id="KW-0472">Membrane</keyword>
<name>A0A6J6P660_9ZZZZ</name>
<dbReference type="InterPro" id="IPR025889">
    <property type="entry name" value="GSP17M-like_dom"/>
</dbReference>
<gene>
    <name evidence="3" type="ORF">UFOPK2373_00856</name>
</gene>
<keyword evidence="1" id="KW-0812">Transmembrane</keyword>
<dbReference type="EMBL" id="CAEZXL010000158">
    <property type="protein sequence ID" value="CAB4692173.1"/>
    <property type="molecule type" value="Genomic_DNA"/>
</dbReference>
<evidence type="ECO:0000259" key="2">
    <source>
        <dbReference type="Pfam" id="PF11181"/>
    </source>
</evidence>
<evidence type="ECO:0000313" key="3">
    <source>
        <dbReference type="EMBL" id="CAB4692173.1"/>
    </source>
</evidence>
<feature type="transmembrane region" description="Helical" evidence="1">
    <location>
        <begin position="70"/>
        <end position="90"/>
    </location>
</feature>
<proteinExistence type="predicted"/>
<keyword evidence="1" id="KW-1133">Transmembrane helix</keyword>
<organism evidence="3">
    <name type="scientific">freshwater metagenome</name>
    <dbReference type="NCBI Taxonomy" id="449393"/>
    <lineage>
        <taxon>unclassified sequences</taxon>
        <taxon>metagenomes</taxon>
        <taxon>ecological metagenomes</taxon>
    </lineage>
</organism>
<protein>
    <submittedName>
        <fullName evidence="3">Unannotated protein</fullName>
    </submittedName>
</protein>
<feature type="domain" description="General stress protein 17M-like" evidence="2">
    <location>
        <begin position="21"/>
        <end position="88"/>
    </location>
</feature>
<sequence>MAKRNPMTPIGVATSLPNGTTVADFPNYPEAVAYVERILRGNFPATAIAIVGSDLSTVERIKGRINYGRVARSGAMTGAWLGLLIFLVFGSAPYSTTGTATALFSLPSAILVGAGFGMLFQVIRFSVAKNKRSFSSGSLVVAKKYEVVVPSELTVEVTEAFIKGGQLEA</sequence>
<reference evidence="3" key="1">
    <citation type="submission" date="2020-05" db="EMBL/GenBank/DDBJ databases">
        <authorList>
            <person name="Chiriac C."/>
            <person name="Salcher M."/>
            <person name="Ghai R."/>
            <person name="Kavagutti S V."/>
        </authorList>
    </citation>
    <scope>NUCLEOTIDE SEQUENCE</scope>
</reference>
<feature type="transmembrane region" description="Helical" evidence="1">
    <location>
        <begin position="102"/>
        <end position="123"/>
    </location>
</feature>
<accession>A0A6J6P660</accession>
<evidence type="ECO:0000256" key="1">
    <source>
        <dbReference type="SAM" id="Phobius"/>
    </source>
</evidence>